<gene>
    <name evidence="5" type="primary">ngcE</name>
    <name evidence="5" type="ORF">C7M71_023180</name>
</gene>
<keyword evidence="4" id="KW-0732">Signal</keyword>
<dbReference type="KEGG" id="stri:C7M71_023180"/>
<name>A0A345T1L6_9ACTN</name>
<dbReference type="InterPro" id="IPR050490">
    <property type="entry name" value="Bact_solute-bd_prot1"/>
</dbReference>
<dbReference type="InterPro" id="IPR022386">
    <property type="entry name" value="Chitin_NgcE"/>
</dbReference>
<dbReference type="PROSITE" id="PS51318">
    <property type="entry name" value="TAT"/>
    <property type="match status" value="1"/>
</dbReference>
<dbReference type="Gene3D" id="3.40.190.10">
    <property type="entry name" value="Periplasmic binding protein-like II"/>
    <property type="match status" value="1"/>
</dbReference>
<dbReference type="Proteomes" id="UP000249340">
    <property type="component" value="Chromosome"/>
</dbReference>
<accession>A0A345T1L6</accession>
<evidence type="ECO:0000256" key="1">
    <source>
        <dbReference type="ARBA" id="ARBA00004196"/>
    </source>
</evidence>
<dbReference type="EMBL" id="CP031264">
    <property type="protein sequence ID" value="AXI79871.1"/>
    <property type="molecule type" value="Genomic_DNA"/>
</dbReference>
<dbReference type="GO" id="GO:0030313">
    <property type="term" value="C:cell envelope"/>
    <property type="evidence" value="ECO:0007669"/>
    <property type="project" value="UniProtKB-SubCell"/>
</dbReference>
<dbReference type="SUPFAM" id="SSF53850">
    <property type="entry name" value="Periplasmic binding protein-like II"/>
    <property type="match status" value="1"/>
</dbReference>
<dbReference type="RefSeq" id="WP_111490053.1">
    <property type="nucleotide sequence ID" value="NZ_CP031264.1"/>
</dbReference>
<proteinExistence type="inferred from homology"/>
<dbReference type="PANTHER" id="PTHR43649:SF31">
    <property type="entry name" value="SN-GLYCEROL-3-PHOSPHATE-BINDING PERIPLASMIC PROTEIN UGPB"/>
    <property type="match status" value="1"/>
</dbReference>
<dbReference type="NCBIfam" id="TIGR03851">
    <property type="entry name" value="chitin_NgcE"/>
    <property type="match status" value="1"/>
</dbReference>
<protein>
    <submittedName>
        <fullName evidence="5">Carbohydrate ABC transporter, N-acetylglucosamine/diacetylchitobiose-binding protein</fullName>
    </submittedName>
</protein>
<evidence type="ECO:0000256" key="4">
    <source>
        <dbReference type="ARBA" id="ARBA00022729"/>
    </source>
</evidence>
<comment type="subcellular location">
    <subcellularLocation>
        <location evidence="1">Cell envelope</location>
    </subcellularLocation>
</comment>
<evidence type="ECO:0000256" key="3">
    <source>
        <dbReference type="ARBA" id="ARBA00022448"/>
    </source>
</evidence>
<keyword evidence="6" id="KW-1185">Reference proteome</keyword>
<keyword evidence="3" id="KW-0813">Transport</keyword>
<evidence type="ECO:0000313" key="6">
    <source>
        <dbReference type="Proteomes" id="UP000249340"/>
    </source>
</evidence>
<sequence>MGSAAGCNRRGLLKRAAALGLAAVPAAPLLSACALGGAPAAGPARRAPVTPDNPLGVDRAAPLEVVLFDGGFGDGYARDAEALYRTANPGAAVRHTATQDIQPQLQPRFVGGNPPDLIDNSGARQLDLATLAAQGQLLDLTPLLDAPSLDDPAVRVRDTLVAGTAEKGRLGGSALYALNYAFTVYGVYHSRTVLHRHGWQYPATWDGMLRICAAARRKGLAGWTYPGKHPHYLTFTLYPLIAGIGGPQVLRAMDNLEPNAFRHPAVRAAVEAYHELAAKGYVLRGSPGLDHIQAQTAWTEGRALFLPVGSWVENEARATTPADFAMAVAPNPGSRTVWAEAGEPFVVPARGRNTAGALELLRIMLGRRSARNFTRQVSSLSCVRGAADGMRLPPGLRSAADLLAAAGPAVVAPMLPVWYRTLHREQIGGTLGELMAGRIGPDECLTRFQRYADETARDSSLRHPRHA</sequence>
<reference evidence="6" key="1">
    <citation type="submission" date="2018-07" db="EMBL/GenBank/DDBJ databases">
        <title>Streptacidiphilus bronchialis DSM 106435 chromosome.</title>
        <authorList>
            <person name="Batra D."/>
            <person name="Gulvik C.A."/>
        </authorList>
    </citation>
    <scope>NUCLEOTIDE SEQUENCE [LARGE SCALE GENOMIC DNA]</scope>
    <source>
        <strain evidence="6">DSM 106435</strain>
    </source>
</reference>
<dbReference type="OrthoDB" id="8663148at2"/>
<dbReference type="Pfam" id="PF01547">
    <property type="entry name" value="SBP_bac_1"/>
    <property type="match status" value="1"/>
</dbReference>
<evidence type="ECO:0000313" key="5">
    <source>
        <dbReference type="EMBL" id="AXI79871.1"/>
    </source>
</evidence>
<dbReference type="InterPro" id="IPR006059">
    <property type="entry name" value="SBP"/>
</dbReference>
<evidence type="ECO:0000256" key="2">
    <source>
        <dbReference type="ARBA" id="ARBA00008520"/>
    </source>
</evidence>
<dbReference type="PANTHER" id="PTHR43649">
    <property type="entry name" value="ARABINOSE-BINDING PROTEIN-RELATED"/>
    <property type="match status" value="1"/>
</dbReference>
<dbReference type="InterPro" id="IPR006311">
    <property type="entry name" value="TAT_signal"/>
</dbReference>
<organism evidence="5 6">
    <name type="scientific">Peterkaempfera bronchialis</name>
    <dbReference type="NCBI Taxonomy" id="2126346"/>
    <lineage>
        <taxon>Bacteria</taxon>
        <taxon>Bacillati</taxon>
        <taxon>Actinomycetota</taxon>
        <taxon>Actinomycetes</taxon>
        <taxon>Kitasatosporales</taxon>
        <taxon>Streptomycetaceae</taxon>
        <taxon>Peterkaempfera</taxon>
    </lineage>
</organism>
<dbReference type="AlphaFoldDB" id="A0A345T1L6"/>
<comment type="similarity">
    <text evidence="2">Belongs to the bacterial solute-binding protein 1 family.</text>
</comment>